<name>A0ABV7FA26_9BURK</name>
<sequence length="149" mass="16004">MYFFALIACMTIFLGGIVTKTDILTNQNQARTEATAIAGNMMLYRNYVVSYSRANQGISGTVADASLNLPTWFNRNSRLMNYMNAGKGYVYYTPTRSDLAYQVAKGLGASINAGIKTNGNLISPFSTTNTSTPIAVPAAIPDGSIVIIP</sequence>
<dbReference type="Proteomes" id="UP001595530">
    <property type="component" value="Unassembled WGS sequence"/>
</dbReference>
<proteinExistence type="predicted"/>
<dbReference type="EMBL" id="JBHRTP010000091">
    <property type="protein sequence ID" value="MFC3110936.1"/>
    <property type="molecule type" value="Genomic_DNA"/>
</dbReference>
<dbReference type="RefSeq" id="WP_390329713.1">
    <property type="nucleotide sequence ID" value="NZ_JBHRTP010000091.1"/>
</dbReference>
<dbReference type="InterPro" id="IPR041883">
    <property type="entry name" value="PilM_N-ter"/>
</dbReference>
<keyword evidence="2" id="KW-1185">Reference proteome</keyword>
<gene>
    <name evidence="1" type="primary">pilM</name>
    <name evidence="1" type="ORF">ACFOFO_23775</name>
</gene>
<dbReference type="InterPro" id="IPR009987">
    <property type="entry name" value="IM_PilM"/>
</dbReference>
<dbReference type="Gene3D" id="3.30.1300.90">
    <property type="entry name" value="PilM protein, N-terminal domain"/>
    <property type="match status" value="1"/>
</dbReference>
<comment type="caution">
    <text evidence="1">The sequence shown here is derived from an EMBL/GenBank/DDBJ whole genome shotgun (WGS) entry which is preliminary data.</text>
</comment>
<dbReference type="Pfam" id="PF07419">
    <property type="entry name" value="PilM"/>
    <property type="match status" value="1"/>
</dbReference>
<protein>
    <submittedName>
        <fullName evidence="1">Type IV pilus biogenesis protein PilM</fullName>
    </submittedName>
</protein>
<evidence type="ECO:0000313" key="2">
    <source>
        <dbReference type="Proteomes" id="UP001595530"/>
    </source>
</evidence>
<reference evidence="2" key="1">
    <citation type="journal article" date="2019" name="Int. J. Syst. Evol. Microbiol.">
        <title>The Global Catalogue of Microorganisms (GCM) 10K type strain sequencing project: providing services to taxonomists for standard genome sequencing and annotation.</title>
        <authorList>
            <consortium name="The Broad Institute Genomics Platform"/>
            <consortium name="The Broad Institute Genome Sequencing Center for Infectious Disease"/>
            <person name="Wu L."/>
            <person name="Ma J."/>
        </authorList>
    </citation>
    <scope>NUCLEOTIDE SEQUENCE [LARGE SCALE GENOMIC DNA]</scope>
    <source>
        <strain evidence="2">KCTC 42986</strain>
    </source>
</reference>
<dbReference type="Gene3D" id="6.20.120.30">
    <property type="entry name" value="PilM protein, C-terminal domain"/>
    <property type="match status" value="1"/>
</dbReference>
<accession>A0ABV7FA26</accession>
<evidence type="ECO:0000313" key="1">
    <source>
        <dbReference type="EMBL" id="MFC3110936.1"/>
    </source>
</evidence>
<organism evidence="1 2">
    <name type="scientific">Undibacterium arcticum</name>
    <dbReference type="NCBI Taxonomy" id="1762892"/>
    <lineage>
        <taxon>Bacteria</taxon>
        <taxon>Pseudomonadati</taxon>
        <taxon>Pseudomonadota</taxon>
        <taxon>Betaproteobacteria</taxon>
        <taxon>Burkholderiales</taxon>
        <taxon>Oxalobacteraceae</taxon>
        <taxon>Undibacterium</taxon>
    </lineage>
</organism>
<dbReference type="InterPro" id="IPR041884">
    <property type="entry name" value="PilM_C-ter"/>
</dbReference>